<dbReference type="GO" id="GO:0006935">
    <property type="term" value="P:chemotaxis"/>
    <property type="evidence" value="ECO:0007669"/>
    <property type="project" value="UniProtKB-ARBA"/>
</dbReference>
<evidence type="ECO:0000256" key="4">
    <source>
        <dbReference type="ARBA" id="ARBA00022989"/>
    </source>
</evidence>
<dbReference type="PROSITE" id="PS50885">
    <property type="entry name" value="HAMP"/>
    <property type="match status" value="1"/>
</dbReference>
<evidence type="ECO:0000256" key="1">
    <source>
        <dbReference type="ARBA" id="ARBA00004429"/>
    </source>
</evidence>
<comment type="similarity">
    <text evidence="7">Belongs to the methyl-accepting chemotaxis (MCP) protein family.</text>
</comment>
<comment type="subcellular location">
    <subcellularLocation>
        <location evidence="1">Cell inner membrane</location>
        <topology evidence="1">Multi-pass membrane protein</topology>
    </subcellularLocation>
</comment>
<organism evidence="13 14">
    <name type="scientific">Rheinheimera riviphila</name>
    <dbReference type="NCBI Taxonomy" id="1834037"/>
    <lineage>
        <taxon>Bacteria</taxon>
        <taxon>Pseudomonadati</taxon>
        <taxon>Pseudomonadota</taxon>
        <taxon>Gammaproteobacteria</taxon>
        <taxon>Chromatiales</taxon>
        <taxon>Chromatiaceae</taxon>
        <taxon>Rheinheimera</taxon>
    </lineage>
</organism>
<evidence type="ECO:0000256" key="5">
    <source>
        <dbReference type="ARBA" id="ARBA00023136"/>
    </source>
</evidence>
<feature type="transmembrane region" description="Helical" evidence="9">
    <location>
        <begin position="184"/>
        <end position="207"/>
    </location>
</feature>
<keyword evidence="3 9" id="KW-0812">Transmembrane</keyword>
<feature type="domain" description="T-SNARE coiled-coil homology" evidence="11">
    <location>
        <begin position="454"/>
        <end position="516"/>
    </location>
</feature>
<comment type="caution">
    <text evidence="13">The sequence shown here is derived from an EMBL/GenBank/DDBJ whole genome shotgun (WGS) entry which is preliminary data.</text>
</comment>
<feature type="domain" description="HAMP" evidence="12">
    <location>
        <begin position="208"/>
        <end position="262"/>
    </location>
</feature>
<dbReference type="RefSeq" id="WP_127700686.1">
    <property type="nucleotide sequence ID" value="NZ_SACS01000025.1"/>
</dbReference>
<dbReference type="OrthoDB" id="9781845at2"/>
<reference evidence="13 14" key="1">
    <citation type="submission" date="2019-01" db="EMBL/GenBank/DDBJ databases">
        <authorList>
            <person name="Chen W.-M."/>
        </authorList>
    </citation>
    <scope>NUCLEOTIDE SEQUENCE [LARGE SCALE GENOMIC DNA]</scope>
    <source>
        <strain evidence="13 14">KYPC3</strain>
    </source>
</reference>
<keyword evidence="14" id="KW-1185">Reference proteome</keyword>
<keyword evidence="2" id="KW-1003">Cell membrane</keyword>
<dbReference type="PROSITE" id="PS50192">
    <property type="entry name" value="T_SNARE"/>
    <property type="match status" value="1"/>
</dbReference>
<dbReference type="InterPro" id="IPR000727">
    <property type="entry name" value="T_SNARE_dom"/>
</dbReference>
<dbReference type="SMART" id="SM00304">
    <property type="entry name" value="HAMP"/>
    <property type="match status" value="1"/>
</dbReference>
<dbReference type="FunFam" id="1.10.287.950:FF:000001">
    <property type="entry name" value="Methyl-accepting chemotaxis sensory transducer"/>
    <property type="match status" value="1"/>
</dbReference>
<protein>
    <submittedName>
        <fullName evidence="13">Methyl-accepting chemotaxis protein</fullName>
    </submittedName>
</protein>
<dbReference type="GO" id="GO:0005886">
    <property type="term" value="C:plasma membrane"/>
    <property type="evidence" value="ECO:0007669"/>
    <property type="project" value="UniProtKB-SubCell"/>
</dbReference>
<evidence type="ECO:0000256" key="8">
    <source>
        <dbReference type="PROSITE-ProRule" id="PRU00284"/>
    </source>
</evidence>
<keyword evidence="5 9" id="KW-0472">Membrane</keyword>
<dbReference type="EMBL" id="SACS01000025">
    <property type="protein sequence ID" value="RVU33190.1"/>
    <property type="molecule type" value="Genomic_DNA"/>
</dbReference>
<keyword evidence="6 8" id="KW-0807">Transducer</keyword>
<dbReference type="GO" id="GO:0007165">
    <property type="term" value="P:signal transduction"/>
    <property type="evidence" value="ECO:0007669"/>
    <property type="project" value="UniProtKB-KW"/>
</dbReference>
<evidence type="ECO:0000256" key="7">
    <source>
        <dbReference type="ARBA" id="ARBA00029447"/>
    </source>
</evidence>
<sequence>MEFLQRLSIAKKVYLIPFIGTISFIVYLVLATVTALNNVKTLESTRDIQFPVLQAAESGLVALERVKESLASAVTTGDEEALKVSDGFAEQLKKQLNQVSQLDAALREEISPILSSFDDYYSVAFKVSEEMVSNTADMATIGERSQKMNADYDSTVKKLSQFRDVQLKHFTASIDDANQQASTLITVGIVMGVFTTFVLFITAVLVVGGIKSSLLSIINSLKDLAKEDGDLTVRIQTKSKDELGDLAFWFNSFMEKLQGVVKEIVNTALPLSSLAKDLHQLTDDTNKTIAVQRQAADKAKFAVDNMSSSVIAEASSANEASSAANDSNNAADRGQQTVGVTVNNIRQLAANVQEASDVILKLETDANQVGAVLDVIKGIAEQTNLLALNAAIEAARAGEQGRGFAVVADEVRTLASRTQKSTEEIQKTIEQLQSAARSAVQKMQQSTVQADQSVNSANQAGESLQVITTSIRRIREMNQHIASATEEQQIMANTIVNHVVDIVKHTEHSSQSAGNIAKASRELANLAQNLENIARLFRV</sequence>
<dbReference type="Pfam" id="PF00672">
    <property type="entry name" value="HAMP"/>
    <property type="match status" value="1"/>
</dbReference>
<dbReference type="Proteomes" id="UP000283077">
    <property type="component" value="Unassembled WGS sequence"/>
</dbReference>
<accession>A0A437QF77</accession>
<evidence type="ECO:0000313" key="13">
    <source>
        <dbReference type="EMBL" id="RVU33190.1"/>
    </source>
</evidence>
<evidence type="ECO:0000256" key="3">
    <source>
        <dbReference type="ARBA" id="ARBA00022692"/>
    </source>
</evidence>
<keyword evidence="4 9" id="KW-1133">Transmembrane helix</keyword>
<feature type="domain" description="Methyl-accepting transducer" evidence="10">
    <location>
        <begin position="267"/>
        <end position="503"/>
    </location>
</feature>
<dbReference type="PROSITE" id="PS50111">
    <property type="entry name" value="CHEMOTAXIS_TRANSDUC_2"/>
    <property type="match status" value="1"/>
</dbReference>
<dbReference type="Gene3D" id="1.10.287.950">
    <property type="entry name" value="Methyl-accepting chemotaxis protein"/>
    <property type="match status" value="1"/>
</dbReference>
<evidence type="ECO:0000259" key="10">
    <source>
        <dbReference type="PROSITE" id="PS50111"/>
    </source>
</evidence>
<name>A0A437QF77_9GAMM</name>
<dbReference type="PANTHER" id="PTHR32089:SF119">
    <property type="entry name" value="METHYL-ACCEPTING CHEMOTAXIS PROTEIN CTPL"/>
    <property type="match status" value="1"/>
</dbReference>
<evidence type="ECO:0000256" key="2">
    <source>
        <dbReference type="ARBA" id="ARBA00022519"/>
    </source>
</evidence>
<dbReference type="SMART" id="SM00283">
    <property type="entry name" value="MA"/>
    <property type="match status" value="1"/>
</dbReference>
<dbReference type="PANTHER" id="PTHR32089">
    <property type="entry name" value="METHYL-ACCEPTING CHEMOTAXIS PROTEIN MCPB"/>
    <property type="match status" value="1"/>
</dbReference>
<dbReference type="AlphaFoldDB" id="A0A437QF77"/>
<dbReference type="CDD" id="cd06225">
    <property type="entry name" value="HAMP"/>
    <property type="match status" value="1"/>
</dbReference>
<dbReference type="Pfam" id="PF00015">
    <property type="entry name" value="MCPsignal"/>
    <property type="match status" value="1"/>
</dbReference>
<evidence type="ECO:0000313" key="14">
    <source>
        <dbReference type="Proteomes" id="UP000283077"/>
    </source>
</evidence>
<evidence type="ECO:0000259" key="11">
    <source>
        <dbReference type="PROSITE" id="PS50192"/>
    </source>
</evidence>
<evidence type="ECO:0000256" key="6">
    <source>
        <dbReference type="ARBA" id="ARBA00023224"/>
    </source>
</evidence>
<dbReference type="InterPro" id="IPR004089">
    <property type="entry name" value="MCPsignal_dom"/>
</dbReference>
<evidence type="ECO:0000256" key="9">
    <source>
        <dbReference type="SAM" id="Phobius"/>
    </source>
</evidence>
<gene>
    <name evidence="13" type="ORF">EOE67_17810</name>
</gene>
<dbReference type="InterPro" id="IPR003660">
    <property type="entry name" value="HAMP_dom"/>
</dbReference>
<proteinExistence type="inferred from homology"/>
<keyword evidence="2" id="KW-0997">Cell inner membrane</keyword>
<evidence type="ECO:0000259" key="12">
    <source>
        <dbReference type="PROSITE" id="PS50885"/>
    </source>
</evidence>
<feature type="transmembrane region" description="Helical" evidence="9">
    <location>
        <begin position="12"/>
        <end position="36"/>
    </location>
</feature>
<dbReference type="SUPFAM" id="SSF58104">
    <property type="entry name" value="Methyl-accepting chemotaxis protein (MCP) signaling domain"/>
    <property type="match status" value="1"/>
</dbReference>